<keyword evidence="10" id="KW-1185">Reference proteome</keyword>
<dbReference type="PANTHER" id="PTHR12838:SF0">
    <property type="entry name" value="U3 SMALL NUCLEOLAR RNA-ASSOCIATED PROTEIN 11-RELATED"/>
    <property type="match status" value="1"/>
</dbReference>
<feature type="region of interest" description="Disordered" evidence="8">
    <location>
        <begin position="1"/>
        <end position="29"/>
    </location>
</feature>
<organism evidence="9 10">
    <name type="scientific">Diplocarpon coronariae</name>
    <dbReference type="NCBI Taxonomy" id="2795749"/>
    <lineage>
        <taxon>Eukaryota</taxon>
        <taxon>Fungi</taxon>
        <taxon>Dikarya</taxon>
        <taxon>Ascomycota</taxon>
        <taxon>Pezizomycotina</taxon>
        <taxon>Leotiomycetes</taxon>
        <taxon>Helotiales</taxon>
        <taxon>Drepanopezizaceae</taxon>
        <taxon>Diplocarpon</taxon>
    </lineage>
</organism>
<feature type="compositionally biased region" description="Polar residues" evidence="8">
    <location>
        <begin position="71"/>
        <end position="84"/>
    </location>
</feature>
<comment type="caution">
    <text evidence="9">The sequence shown here is derived from an EMBL/GenBank/DDBJ whole genome shotgun (WGS) entry which is preliminary data.</text>
</comment>
<evidence type="ECO:0000313" key="9">
    <source>
        <dbReference type="EMBL" id="OWP02274.1"/>
    </source>
</evidence>
<feature type="compositionally biased region" description="Basic and acidic residues" evidence="8">
    <location>
        <begin position="15"/>
        <end position="29"/>
    </location>
</feature>
<dbReference type="GO" id="GO:0006364">
    <property type="term" value="P:rRNA processing"/>
    <property type="evidence" value="ECO:0007669"/>
    <property type="project" value="UniProtKB-UniRule"/>
</dbReference>
<feature type="compositionally biased region" description="Basic residues" evidence="8">
    <location>
        <begin position="228"/>
        <end position="239"/>
    </location>
</feature>
<feature type="coiled-coil region" evidence="7">
    <location>
        <begin position="178"/>
        <end position="205"/>
    </location>
</feature>
<dbReference type="OrthoDB" id="29058at2759"/>
<feature type="coiled-coil region" evidence="7">
    <location>
        <begin position="31"/>
        <end position="58"/>
    </location>
</feature>
<dbReference type="Proteomes" id="UP000242519">
    <property type="component" value="Unassembled WGS sequence"/>
</dbReference>
<comment type="subcellular location">
    <subcellularLocation>
        <location evidence="2 6">Nucleus</location>
        <location evidence="2 6">Nucleolus</location>
    </subcellularLocation>
</comment>
<proteinExistence type="inferred from homology"/>
<accession>A0A218Z3K1</accession>
<evidence type="ECO:0000256" key="5">
    <source>
        <dbReference type="ARBA" id="ARBA00023242"/>
    </source>
</evidence>
<evidence type="ECO:0000256" key="2">
    <source>
        <dbReference type="ARBA" id="ARBA00004604"/>
    </source>
</evidence>
<evidence type="ECO:0000256" key="6">
    <source>
        <dbReference type="PIRNR" id="PIRNR015952"/>
    </source>
</evidence>
<evidence type="ECO:0000256" key="3">
    <source>
        <dbReference type="ARBA" id="ARBA00008105"/>
    </source>
</evidence>
<sequence length="239" mass="27667">MSSMRNAVQRRNHRERGQPEERQKWGLLEKHKDYSARARDFNEKKKKLKALKQKVLDKNPDEFYFGMMSRSGPQTTGKNRTGTINGDRGNKVLSQEAVRLFKTQDLGYVRTMRNKALKEVEELQRRAVGLQGTGKKIVFVDDEQEQRRKVDKSADMDVGSDEEDANSNLDKIEKKNFRKMQQKEADKLELRLGTARERLEVLTDAEQALELQRAKMAKSPSVGGVTKKGVKFKVRERKR</sequence>
<dbReference type="InterPro" id="IPR007144">
    <property type="entry name" value="SSU_processome_Utp11"/>
</dbReference>
<dbReference type="Pfam" id="PF03998">
    <property type="entry name" value="Utp11"/>
    <property type="match status" value="1"/>
</dbReference>
<evidence type="ECO:0000256" key="8">
    <source>
        <dbReference type="SAM" id="MobiDB-lite"/>
    </source>
</evidence>
<dbReference type="AlphaFoldDB" id="A0A218Z3K1"/>
<dbReference type="PIRSF" id="PIRSF015952">
    <property type="entry name" value="U3snoRNP11"/>
    <property type="match status" value="1"/>
</dbReference>
<protein>
    <recommendedName>
        <fullName evidence="6">U3 small nucleolar RNA-associated protein 11</fullName>
        <shortName evidence="6">U3 snoRNA-associated protein 11</shortName>
    </recommendedName>
</protein>
<keyword evidence="5 6" id="KW-0539">Nucleus</keyword>
<comment type="subunit">
    <text evidence="6">Component of the ribosomal small subunit (SSU) processome.</text>
</comment>
<evidence type="ECO:0000256" key="1">
    <source>
        <dbReference type="ARBA" id="ARBA00004099"/>
    </source>
</evidence>
<evidence type="ECO:0000256" key="7">
    <source>
        <dbReference type="SAM" id="Coils"/>
    </source>
</evidence>
<keyword evidence="7" id="KW-0175">Coiled coil</keyword>
<dbReference type="InParanoid" id="A0A218Z3K1"/>
<dbReference type="STRING" id="503106.A0A218Z3K1"/>
<dbReference type="PANTHER" id="PTHR12838">
    <property type="entry name" value="U3 SMALL NUCLEOLAR RNA-ASSOCIATED PROTEIN 11"/>
    <property type="match status" value="1"/>
</dbReference>
<feature type="region of interest" description="Disordered" evidence="8">
    <location>
        <begin position="62"/>
        <end position="88"/>
    </location>
</feature>
<comment type="function">
    <text evidence="1 6">Involved in nucleolar processing of pre-18S ribosomal RNA.</text>
</comment>
<dbReference type="GO" id="GO:0032040">
    <property type="term" value="C:small-subunit processome"/>
    <property type="evidence" value="ECO:0007669"/>
    <property type="project" value="UniProtKB-UniRule"/>
</dbReference>
<gene>
    <name evidence="9" type="ORF">B2J93_1236</name>
</gene>
<dbReference type="EMBL" id="MZNU01000240">
    <property type="protein sequence ID" value="OWP02274.1"/>
    <property type="molecule type" value="Genomic_DNA"/>
</dbReference>
<name>A0A218Z3K1_9HELO</name>
<evidence type="ECO:0000313" key="10">
    <source>
        <dbReference type="Proteomes" id="UP000242519"/>
    </source>
</evidence>
<keyword evidence="4 6" id="KW-0698">rRNA processing</keyword>
<dbReference type="FunCoup" id="A0A218Z3K1">
    <property type="interactions" value="683"/>
</dbReference>
<comment type="similarity">
    <text evidence="3 6">Belongs to the UTP11 family.</text>
</comment>
<evidence type="ECO:0000256" key="4">
    <source>
        <dbReference type="ARBA" id="ARBA00022552"/>
    </source>
</evidence>
<reference evidence="9 10" key="1">
    <citation type="submission" date="2017-04" db="EMBL/GenBank/DDBJ databases">
        <title>Draft genome sequence of Marssonina coronaria NL1: causal agent of apple blotch.</title>
        <authorList>
            <person name="Cheng Q."/>
        </authorList>
    </citation>
    <scope>NUCLEOTIDE SEQUENCE [LARGE SCALE GENOMIC DNA]</scope>
    <source>
        <strain evidence="9 10">NL1</strain>
    </source>
</reference>
<feature type="region of interest" description="Disordered" evidence="8">
    <location>
        <begin position="216"/>
        <end position="239"/>
    </location>
</feature>